<sequence length="58" mass="6717">MVEQMKVKAIAPWFDITKYAVSLVRDGTLRIDTEGRVWRDYDRSLGTKQQNGGWASRD</sequence>
<comment type="caution">
    <text evidence="1">The sequence shown here is derived from an EMBL/GenBank/DDBJ whole genome shotgun (WGS) entry which is preliminary data.</text>
</comment>
<proteinExistence type="predicted"/>
<name>A0A0F9EFE5_9ZZZZ</name>
<dbReference type="AlphaFoldDB" id="A0A0F9EFE5"/>
<reference evidence="1" key="1">
    <citation type="journal article" date="2015" name="Nature">
        <title>Complex archaea that bridge the gap between prokaryotes and eukaryotes.</title>
        <authorList>
            <person name="Spang A."/>
            <person name="Saw J.H."/>
            <person name="Jorgensen S.L."/>
            <person name="Zaremba-Niedzwiedzka K."/>
            <person name="Martijn J."/>
            <person name="Lind A.E."/>
            <person name="van Eijk R."/>
            <person name="Schleper C."/>
            <person name="Guy L."/>
            <person name="Ettema T.J."/>
        </authorList>
    </citation>
    <scope>NUCLEOTIDE SEQUENCE</scope>
</reference>
<accession>A0A0F9EFE5</accession>
<dbReference type="EMBL" id="LAZR01027678">
    <property type="protein sequence ID" value="KKL64976.1"/>
    <property type="molecule type" value="Genomic_DNA"/>
</dbReference>
<protein>
    <submittedName>
        <fullName evidence="1">Uncharacterized protein</fullName>
    </submittedName>
</protein>
<gene>
    <name evidence="1" type="ORF">LCGC14_2159600</name>
</gene>
<organism evidence="1">
    <name type="scientific">marine sediment metagenome</name>
    <dbReference type="NCBI Taxonomy" id="412755"/>
    <lineage>
        <taxon>unclassified sequences</taxon>
        <taxon>metagenomes</taxon>
        <taxon>ecological metagenomes</taxon>
    </lineage>
</organism>
<evidence type="ECO:0000313" key="1">
    <source>
        <dbReference type="EMBL" id="KKL64976.1"/>
    </source>
</evidence>